<dbReference type="VEuPathDB" id="MicrosporidiaDB:CWI38_0230p0030"/>
<evidence type="ECO:0000313" key="2">
    <source>
        <dbReference type="Proteomes" id="UP000292282"/>
    </source>
</evidence>
<protein>
    <submittedName>
        <fullName evidence="1">Uncharacterized protein</fullName>
    </submittedName>
</protein>
<evidence type="ECO:0000313" key="1">
    <source>
        <dbReference type="EMBL" id="TBU18739.1"/>
    </source>
</evidence>
<sequence>MLYTECIALFTDEMYDVCLYLDIFNEKTLLRIKDMLLQIQPGLEDLYFINQLKNLKKWDSKKLSVEENQPEIFKVFDEFLSNEIILQYFFSQFCLFWDCFFAPKENYSDIMNDSCIFKSKRVQNYYEQVISYDDYFENIKKIYKSMNWNQIIDFILEDQTNILEFNHELLDFIFPNSNIFGKNPDSNIIGRLNNCKSINFSIMIESEYLIAVFIKDFIKKIGEKNFLQMLCMVNFENKKTNFYQNLEYLNMLEPFKTEFIVNLSCSLEFLKKDVHIVVRPLDEAVFCYIQDRNVYCGRRYVATCNQSKKIVNLLAMRCEKMLDHGYKRRNNKVLRFQKILDNEYAEIRLGTGIKKYRRFVGLNYKCSVDIIFYVVTWDGIITNTHKYRDIYTIHSTQKDVSLSVILEAEMHKQPTPSFKQVDNG</sequence>
<proteinExistence type="predicted"/>
<gene>
    <name evidence="1" type="ORF">CWI38_0230p0030</name>
</gene>
<dbReference type="EMBL" id="PITK01000230">
    <property type="protein sequence ID" value="TBU18739.1"/>
    <property type="molecule type" value="Genomic_DNA"/>
</dbReference>
<comment type="caution">
    <text evidence="1">The sequence shown here is derived from an EMBL/GenBank/DDBJ whole genome shotgun (WGS) entry which is preliminary data.</text>
</comment>
<organism evidence="1 2">
    <name type="scientific">Hamiltosporidium tvaerminnensis</name>
    <dbReference type="NCBI Taxonomy" id="1176355"/>
    <lineage>
        <taxon>Eukaryota</taxon>
        <taxon>Fungi</taxon>
        <taxon>Fungi incertae sedis</taxon>
        <taxon>Microsporidia</taxon>
        <taxon>Dubosqiidae</taxon>
        <taxon>Hamiltosporidium</taxon>
    </lineage>
</organism>
<reference evidence="1 2" key="1">
    <citation type="submission" date="2017-12" db="EMBL/GenBank/DDBJ databases">
        <authorList>
            <person name="Pombert J.-F."/>
            <person name="Haag K.L."/>
            <person name="Ebert D."/>
        </authorList>
    </citation>
    <scope>NUCLEOTIDE SEQUENCE [LARGE SCALE GENOMIC DNA]</scope>
    <source>
        <strain evidence="1">IL-G-3</strain>
    </source>
</reference>
<name>A0A4Q9M292_9MICR</name>
<accession>A0A4Q9M292</accession>
<dbReference type="Proteomes" id="UP000292282">
    <property type="component" value="Unassembled WGS sequence"/>
</dbReference>
<keyword evidence="2" id="KW-1185">Reference proteome</keyword>
<dbReference type="AlphaFoldDB" id="A0A4Q9M292"/>